<dbReference type="OrthoDB" id="1912805at2"/>
<keyword evidence="1" id="KW-1133">Transmembrane helix</keyword>
<dbReference type="AlphaFoldDB" id="A0A151B736"/>
<gene>
    <name evidence="2" type="ORF">CLTEP_01090</name>
</gene>
<dbReference type="Pfam" id="PF11167">
    <property type="entry name" value="DUF2953"/>
    <property type="match status" value="1"/>
</dbReference>
<keyword evidence="1" id="KW-0812">Transmembrane</keyword>
<keyword evidence="3" id="KW-1185">Reference proteome</keyword>
<reference evidence="2 3" key="1">
    <citation type="submission" date="2016-02" db="EMBL/GenBank/DDBJ databases">
        <title>Genome sequence of Clostridium tepidiprofundi DSM 19306.</title>
        <authorList>
            <person name="Poehlein A."/>
            <person name="Daniel R."/>
        </authorList>
    </citation>
    <scope>NUCLEOTIDE SEQUENCE [LARGE SCALE GENOMIC DNA]</scope>
    <source>
        <strain evidence="2 3">DSM 19306</strain>
    </source>
</reference>
<evidence type="ECO:0008006" key="4">
    <source>
        <dbReference type="Google" id="ProtNLM"/>
    </source>
</evidence>
<sequence>MLKTILIFIIIFTVLLFPIKIKLSLKYINNKLKIYFNSKEISIEKLTKKKAKKRQIKKFSLNDYFFILNRLQNNKFKPKLILKIYGDFGLNDAALTALTYGYLGCLNPILYNLLNYILNVKSIEIKLKPKFSERIFNVTIKCIIIINLANIIYVTLLLLRTYLHIKKNHKSINYD</sequence>
<dbReference type="InterPro" id="IPR021338">
    <property type="entry name" value="DUF2953"/>
</dbReference>
<feature type="transmembrane region" description="Helical" evidence="1">
    <location>
        <begin position="6"/>
        <end position="23"/>
    </location>
</feature>
<feature type="transmembrane region" description="Helical" evidence="1">
    <location>
        <begin position="138"/>
        <end position="159"/>
    </location>
</feature>
<evidence type="ECO:0000256" key="1">
    <source>
        <dbReference type="SAM" id="Phobius"/>
    </source>
</evidence>
<comment type="caution">
    <text evidence="2">The sequence shown here is derived from an EMBL/GenBank/DDBJ whole genome shotgun (WGS) entry which is preliminary data.</text>
</comment>
<evidence type="ECO:0000313" key="2">
    <source>
        <dbReference type="EMBL" id="KYH35716.1"/>
    </source>
</evidence>
<dbReference type="PATRIC" id="fig|1121338.3.peg.111"/>
<evidence type="ECO:0000313" key="3">
    <source>
        <dbReference type="Proteomes" id="UP000075531"/>
    </source>
</evidence>
<protein>
    <recommendedName>
        <fullName evidence="4">DUF2953 domain-containing protein</fullName>
    </recommendedName>
</protein>
<keyword evidence="1" id="KW-0472">Membrane</keyword>
<feature type="transmembrane region" description="Helical" evidence="1">
    <location>
        <begin position="93"/>
        <end position="118"/>
    </location>
</feature>
<accession>A0A151B736</accession>
<dbReference type="EMBL" id="LTBA01000001">
    <property type="protein sequence ID" value="KYH35716.1"/>
    <property type="molecule type" value="Genomic_DNA"/>
</dbReference>
<organism evidence="2 3">
    <name type="scientific">Clostridium tepidiprofundi DSM 19306</name>
    <dbReference type="NCBI Taxonomy" id="1121338"/>
    <lineage>
        <taxon>Bacteria</taxon>
        <taxon>Bacillati</taxon>
        <taxon>Bacillota</taxon>
        <taxon>Clostridia</taxon>
        <taxon>Eubacteriales</taxon>
        <taxon>Clostridiaceae</taxon>
        <taxon>Clostridium</taxon>
    </lineage>
</organism>
<dbReference type="RefSeq" id="WP_066820949.1">
    <property type="nucleotide sequence ID" value="NZ_LTBA01000001.1"/>
</dbReference>
<proteinExistence type="predicted"/>
<name>A0A151B736_9CLOT</name>
<dbReference type="STRING" id="1121338.CLTEP_01090"/>
<dbReference type="Proteomes" id="UP000075531">
    <property type="component" value="Unassembled WGS sequence"/>
</dbReference>